<name>A0ABZ2N791_9BACI</name>
<evidence type="ECO:0000313" key="2">
    <source>
        <dbReference type="EMBL" id="WXB93594.1"/>
    </source>
</evidence>
<sequence>MKERYQVMSGAEAFYFEGNEIGILLSHGFIGTPQSVRFLGESLAAKGFTVLAPRLKGHGTHYLDMEKCTHEDWYESFKQGYRALKAHGKRVFVMGQSMGGTLTLKLASEYEGIEGIITINAALTIPELEYLKKTPAPRFIKEGAPDIKAQNVEEITYDKAPVQAIRELQSLMVEIPSKLPNVKAPALCIKSFIDHVVPPENTTFIYKYISSKNKQLVTLPNSYHVASMDNDKEMIVEHATRFIWKHATSIQSYANIK</sequence>
<dbReference type="EMBL" id="CP147404">
    <property type="protein sequence ID" value="WXB93594.1"/>
    <property type="molecule type" value="Genomic_DNA"/>
</dbReference>
<proteinExistence type="predicted"/>
<accession>A0ABZ2N791</accession>
<dbReference type="InterPro" id="IPR029058">
    <property type="entry name" value="AB_hydrolase_fold"/>
</dbReference>
<dbReference type="RefSeq" id="WP_338752981.1">
    <property type="nucleotide sequence ID" value="NZ_CP147404.1"/>
</dbReference>
<feature type="domain" description="Serine aminopeptidase S33" evidence="1">
    <location>
        <begin position="23"/>
        <end position="229"/>
    </location>
</feature>
<dbReference type="PIRSF" id="PIRSF017388">
    <property type="entry name" value="Esterase_lipase"/>
    <property type="match status" value="1"/>
</dbReference>
<dbReference type="InterPro" id="IPR022742">
    <property type="entry name" value="Hydrolase_4"/>
</dbReference>
<organism evidence="2 3">
    <name type="scientific">Bacillus kandeliae</name>
    <dbReference type="NCBI Taxonomy" id="3129297"/>
    <lineage>
        <taxon>Bacteria</taxon>
        <taxon>Bacillati</taxon>
        <taxon>Bacillota</taxon>
        <taxon>Bacilli</taxon>
        <taxon>Bacillales</taxon>
        <taxon>Bacillaceae</taxon>
        <taxon>Bacillus</taxon>
    </lineage>
</organism>
<dbReference type="Pfam" id="PF12146">
    <property type="entry name" value="Hydrolase_4"/>
    <property type="match status" value="1"/>
</dbReference>
<evidence type="ECO:0000313" key="3">
    <source>
        <dbReference type="Proteomes" id="UP001387364"/>
    </source>
</evidence>
<keyword evidence="2" id="KW-0378">Hydrolase</keyword>
<dbReference type="Gene3D" id="3.40.50.1820">
    <property type="entry name" value="alpha/beta hydrolase"/>
    <property type="match status" value="1"/>
</dbReference>
<dbReference type="GO" id="GO:0016787">
    <property type="term" value="F:hydrolase activity"/>
    <property type="evidence" value="ECO:0007669"/>
    <property type="project" value="UniProtKB-KW"/>
</dbReference>
<dbReference type="InterPro" id="IPR012354">
    <property type="entry name" value="Esterase_lipase"/>
</dbReference>
<dbReference type="PANTHER" id="PTHR11614">
    <property type="entry name" value="PHOSPHOLIPASE-RELATED"/>
    <property type="match status" value="1"/>
</dbReference>
<reference evidence="2 3" key="1">
    <citation type="submission" date="2024-02" db="EMBL/GenBank/DDBJ databases">
        <title>Seven novel Bacillus-like species.</title>
        <authorList>
            <person name="Liu G."/>
        </authorList>
    </citation>
    <scope>NUCLEOTIDE SEQUENCE [LARGE SCALE GENOMIC DNA]</scope>
    <source>
        <strain evidence="2 3">FJAT-52991</strain>
    </source>
</reference>
<dbReference type="Proteomes" id="UP001387364">
    <property type="component" value="Chromosome"/>
</dbReference>
<evidence type="ECO:0000259" key="1">
    <source>
        <dbReference type="Pfam" id="PF12146"/>
    </source>
</evidence>
<keyword evidence="3" id="KW-1185">Reference proteome</keyword>
<dbReference type="InterPro" id="IPR051044">
    <property type="entry name" value="MAG_DAG_Lipase"/>
</dbReference>
<protein>
    <submittedName>
        <fullName evidence="2">Alpha/beta fold hydrolase</fullName>
    </submittedName>
</protein>
<dbReference type="SUPFAM" id="SSF53474">
    <property type="entry name" value="alpha/beta-Hydrolases"/>
    <property type="match status" value="1"/>
</dbReference>
<gene>
    <name evidence="2" type="ORF">WDJ61_02790</name>
</gene>